<dbReference type="Gene3D" id="3.30.70.100">
    <property type="match status" value="1"/>
</dbReference>
<proteinExistence type="predicted"/>
<evidence type="ECO:0000256" key="1">
    <source>
        <dbReference type="ARBA" id="ARBA00011738"/>
    </source>
</evidence>
<name>A0A081K8A3_9GAMM</name>
<evidence type="ECO:0000259" key="3">
    <source>
        <dbReference type="PROSITE" id="PS51502"/>
    </source>
</evidence>
<keyword evidence="5" id="KW-1185">Reference proteome</keyword>
<organism evidence="4 5">
    <name type="scientific">Endozoicomonas elysicola</name>
    <dbReference type="NCBI Taxonomy" id="305900"/>
    <lineage>
        <taxon>Bacteria</taxon>
        <taxon>Pseudomonadati</taxon>
        <taxon>Pseudomonadota</taxon>
        <taxon>Gammaproteobacteria</taxon>
        <taxon>Oceanospirillales</taxon>
        <taxon>Endozoicomonadaceae</taxon>
        <taxon>Endozoicomonas</taxon>
    </lineage>
</organism>
<evidence type="ECO:0000313" key="4">
    <source>
        <dbReference type="EMBL" id="KEI70379.1"/>
    </source>
</evidence>
<dbReference type="RefSeq" id="WP_020581056.1">
    <property type="nucleotide sequence ID" value="NZ_JOJP01000001.1"/>
</dbReference>
<gene>
    <name evidence="4" type="ORF">GV64_06230</name>
</gene>
<feature type="chain" id="PRO_5001758665" description="Stress-response A/B barrel domain-containing protein" evidence="2">
    <location>
        <begin position="23"/>
        <end position="129"/>
    </location>
</feature>
<dbReference type="STRING" id="305900.GV64_06230"/>
<accession>A0A081K8A3</accession>
<dbReference type="EMBL" id="JOJP01000001">
    <property type="protein sequence ID" value="KEI70379.1"/>
    <property type="molecule type" value="Genomic_DNA"/>
</dbReference>
<sequence>MKHLFNSILLISLVLLGGCASTAETSPPNGIKHIVLVWLENTGNQQDRAEIIKHSEDLRSIPGLLDLQVGLSVPSDRKIVDDSFDVGLVMTFSDQESMDAYIKHPLHQQKVKTHFAPLSRKILIYDIRY</sequence>
<reference evidence="4 5" key="1">
    <citation type="submission" date="2014-06" db="EMBL/GenBank/DDBJ databases">
        <title>Whole Genome Sequences of Three Symbiotic Endozoicomonas Bacteria.</title>
        <authorList>
            <person name="Neave M.J."/>
            <person name="Apprill A."/>
            <person name="Voolstra C.R."/>
        </authorList>
    </citation>
    <scope>NUCLEOTIDE SEQUENCE [LARGE SCALE GENOMIC DNA]</scope>
    <source>
        <strain evidence="4 5">DSM 22380</strain>
    </source>
</reference>
<dbReference type="SMART" id="SM00886">
    <property type="entry name" value="Dabb"/>
    <property type="match status" value="1"/>
</dbReference>
<dbReference type="Proteomes" id="UP000027997">
    <property type="component" value="Unassembled WGS sequence"/>
</dbReference>
<evidence type="ECO:0000256" key="2">
    <source>
        <dbReference type="SAM" id="SignalP"/>
    </source>
</evidence>
<feature type="signal peptide" evidence="2">
    <location>
        <begin position="1"/>
        <end position="22"/>
    </location>
</feature>
<dbReference type="InterPro" id="IPR044662">
    <property type="entry name" value="HS1/DABB1-like"/>
</dbReference>
<protein>
    <recommendedName>
        <fullName evidence="3">Stress-response A/B barrel domain-containing protein</fullName>
    </recommendedName>
</protein>
<dbReference type="AlphaFoldDB" id="A0A081K8A3"/>
<dbReference type="SUPFAM" id="SSF54909">
    <property type="entry name" value="Dimeric alpha+beta barrel"/>
    <property type="match status" value="1"/>
</dbReference>
<dbReference type="eggNOG" id="ENOG50335YD">
    <property type="taxonomic scope" value="Bacteria"/>
</dbReference>
<dbReference type="InterPro" id="IPR011008">
    <property type="entry name" value="Dimeric_a/b-barrel"/>
</dbReference>
<comment type="subunit">
    <text evidence="1">Homodimer.</text>
</comment>
<evidence type="ECO:0000313" key="5">
    <source>
        <dbReference type="Proteomes" id="UP000027997"/>
    </source>
</evidence>
<keyword evidence="2" id="KW-0732">Signal</keyword>
<dbReference type="PANTHER" id="PTHR33178">
    <property type="match status" value="1"/>
</dbReference>
<dbReference type="PROSITE" id="PS51502">
    <property type="entry name" value="S_R_A_B_BARREL"/>
    <property type="match status" value="1"/>
</dbReference>
<feature type="domain" description="Stress-response A/B barrel" evidence="3">
    <location>
        <begin position="31"/>
        <end position="127"/>
    </location>
</feature>
<dbReference type="InterPro" id="IPR013097">
    <property type="entry name" value="Dabb"/>
</dbReference>
<dbReference type="PROSITE" id="PS51257">
    <property type="entry name" value="PROKAR_LIPOPROTEIN"/>
    <property type="match status" value="1"/>
</dbReference>
<comment type="caution">
    <text evidence="4">The sequence shown here is derived from an EMBL/GenBank/DDBJ whole genome shotgun (WGS) entry which is preliminary data.</text>
</comment>
<dbReference type="Pfam" id="PF07876">
    <property type="entry name" value="Dabb"/>
    <property type="match status" value="1"/>
</dbReference>
<dbReference type="PANTHER" id="PTHR33178:SF10">
    <property type="entry name" value="STRESS-RESPONSE A_B BARREL DOMAIN-CONTAINING PROTEIN"/>
    <property type="match status" value="1"/>
</dbReference>